<dbReference type="AlphaFoldDB" id="B9KBU9"/>
<evidence type="ECO:0000313" key="1">
    <source>
        <dbReference type="EMBL" id="ACM22495.1"/>
    </source>
</evidence>
<accession>B9KBU9</accession>
<sequence>MKRESYVGYPQTAEYSFHTSKEVLKRGEGFYLNGYRW</sequence>
<organism evidence="1 2">
    <name type="scientific">Thermotoga neapolitana (strain ATCC 49049 / DSM 4359 / NBRC 107923 / NS-E)</name>
    <dbReference type="NCBI Taxonomy" id="309803"/>
    <lineage>
        <taxon>Bacteria</taxon>
        <taxon>Thermotogati</taxon>
        <taxon>Thermotogota</taxon>
        <taxon>Thermotogae</taxon>
        <taxon>Thermotogales</taxon>
        <taxon>Thermotogaceae</taxon>
        <taxon>Thermotoga</taxon>
    </lineage>
</organism>
<gene>
    <name evidence="1" type="ordered locus">CTN_0319</name>
</gene>
<proteinExistence type="predicted"/>
<dbReference type="HOGENOM" id="CLU_3349778_0_0_0"/>
<evidence type="ECO:0000313" key="2">
    <source>
        <dbReference type="Proteomes" id="UP000000445"/>
    </source>
</evidence>
<dbReference type="Proteomes" id="UP000000445">
    <property type="component" value="Chromosome"/>
</dbReference>
<protein>
    <submittedName>
        <fullName evidence="1">Uncharacterized protein</fullName>
    </submittedName>
</protein>
<keyword evidence="2" id="KW-1185">Reference proteome</keyword>
<dbReference type="KEGG" id="tna:CTN_0319"/>
<dbReference type="EMBL" id="CP000916">
    <property type="protein sequence ID" value="ACM22495.1"/>
    <property type="molecule type" value="Genomic_DNA"/>
</dbReference>
<reference evidence="1 2" key="1">
    <citation type="journal article" date="2009" name="Biosci. Biotechnol. Biochem.">
        <title>WeGAS: a web-based microbial genome annotation system.</title>
        <authorList>
            <person name="Lee D."/>
            <person name="Seo H."/>
            <person name="Park C."/>
            <person name="Park K."/>
        </authorList>
    </citation>
    <scope>NUCLEOTIDE SEQUENCE [LARGE SCALE GENOMIC DNA]</scope>
    <source>
        <strain evidence="2">ATCC 49049 / DSM 4359 / NBRC 107923 / NS-E</strain>
    </source>
</reference>
<name>B9KBU9_THENN</name>